<evidence type="ECO:0000313" key="3">
    <source>
        <dbReference type="EMBL" id="PJB17476.1"/>
    </source>
</evidence>
<accession>A0A2M8AIT0</accession>
<feature type="binding site" evidence="2">
    <location>
        <position position="133"/>
    </location>
    <ligand>
        <name>Zn(2+)</name>
        <dbReference type="ChEBI" id="CHEBI:29105"/>
        <label>2</label>
    </ligand>
</feature>
<gene>
    <name evidence="3" type="primary">kbaY</name>
    <name evidence="3" type="synonym">agaY</name>
    <name evidence="3" type="ORF">CO116_00840</name>
</gene>
<feature type="active site" description="Proton donor" evidence="1">
    <location>
        <position position="81"/>
    </location>
</feature>
<feature type="binding site" evidence="2">
    <location>
        <position position="82"/>
    </location>
    <ligand>
        <name>Zn(2+)</name>
        <dbReference type="ChEBI" id="CHEBI:29105"/>
        <label>1</label>
        <note>catalytic</note>
    </ligand>
</feature>
<name>A0A2M8AIT0_9BACT</name>
<keyword evidence="2" id="KW-0479">Metal-binding</keyword>
<comment type="cofactor">
    <cofactor evidence="2">
        <name>Zn(2+)</name>
        <dbReference type="ChEBI" id="CHEBI:29105"/>
    </cofactor>
    <text evidence="2">Binds 2 Zn(2+) ions per subunit. One is catalytic and the other provides a structural contribution.</text>
</comment>
<dbReference type="SUPFAM" id="SSF51569">
    <property type="entry name" value="Aldolase"/>
    <property type="match status" value="1"/>
</dbReference>
<evidence type="ECO:0000256" key="1">
    <source>
        <dbReference type="PIRSR" id="PIRSR001359-1"/>
    </source>
</evidence>
<keyword evidence="2" id="KW-0862">Zinc</keyword>
<dbReference type="PANTHER" id="PTHR30304">
    <property type="entry name" value="D-TAGATOSE-1,6-BISPHOSPHATE ALDOLASE"/>
    <property type="match status" value="1"/>
</dbReference>
<feature type="non-terminal residue" evidence="3">
    <location>
        <position position="1"/>
    </location>
</feature>
<dbReference type="GO" id="GO:0008270">
    <property type="term" value="F:zinc ion binding"/>
    <property type="evidence" value="ECO:0007669"/>
    <property type="project" value="InterPro"/>
</dbReference>
<evidence type="ECO:0000256" key="2">
    <source>
        <dbReference type="PIRSR" id="PIRSR001359-3"/>
    </source>
</evidence>
<dbReference type="Pfam" id="PF01116">
    <property type="entry name" value="F_bP_aldolase"/>
    <property type="match status" value="1"/>
</dbReference>
<proteinExistence type="predicted"/>
<dbReference type="InterPro" id="IPR013785">
    <property type="entry name" value="Aldolase_TIM"/>
</dbReference>
<protein>
    <submittedName>
        <fullName evidence="3">Tagatose-bisphosphate aldolase</fullName>
    </submittedName>
</protein>
<feature type="binding site" evidence="2">
    <location>
        <position position="206"/>
    </location>
    <ligand>
        <name>Zn(2+)</name>
        <dbReference type="ChEBI" id="CHEBI:29105"/>
        <label>1</label>
        <note>catalytic</note>
    </ligand>
</feature>
<dbReference type="AlphaFoldDB" id="A0A2M8AIT0"/>
<feature type="binding site" evidence="2">
    <location>
        <position position="179"/>
    </location>
    <ligand>
        <name>Zn(2+)</name>
        <dbReference type="ChEBI" id="CHEBI:29105"/>
        <label>1</label>
        <note>catalytic</note>
    </ligand>
</feature>
<evidence type="ECO:0000313" key="4">
    <source>
        <dbReference type="Proteomes" id="UP000230611"/>
    </source>
</evidence>
<comment type="caution">
    <text evidence="3">The sequence shown here is derived from an EMBL/GenBank/DDBJ whole genome shotgun (WGS) entry which is preliminary data.</text>
</comment>
<organism evidence="3 4">
    <name type="scientific">Candidatus Falkowbacteria bacterium CG_4_9_14_3_um_filter_38_19</name>
    <dbReference type="NCBI Taxonomy" id="1974559"/>
    <lineage>
        <taxon>Bacteria</taxon>
        <taxon>Candidatus Falkowiibacteriota</taxon>
    </lineage>
</organism>
<dbReference type="NCBIfam" id="TIGR00167">
    <property type="entry name" value="cbbA"/>
    <property type="match status" value="1"/>
</dbReference>
<dbReference type="GO" id="GO:0005975">
    <property type="term" value="P:carbohydrate metabolic process"/>
    <property type="evidence" value="ECO:0007669"/>
    <property type="project" value="InterPro"/>
</dbReference>
<dbReference type="InterPro" id="IPR000771">
    <property type="entry name" value="FBA_II"/>
</dbReference>
<dbReference type="InterPro" id="IPR050246">
    <property type="entry name" value="Class_II_FBP_aldolase"/>
</dbReference>
<dbReference type="Proteomes" id="UP000230611">
    <property type="component" value="Unassembled WGS sequence"/>
</dbReference>
<dbReference type="GO" id="GO:0016832">
    <property type="term" value="F:aldehyde-lyase activity"/>
    <property type="evidence" value="ECO:0007669"/>
    <property type="project" value="InterPro"/>
</dbReference>
<sequence length="292" mass="31174">VHIKNIVKQAKAGGYCVGAFNVTNFESVLAVAQAAVKYRSPAIIQVSESAVNYMGLKPVTHLVSTVAKNIAATVPIALHLDHGQSFNVISECINAGFTSVHIDASSLPLDENINLTKQIVKLAHSRGVWVQGEVGAIAGGHGNLSGKLKKIPQAKFEEIVEFVRQTKVDTIAAAIGTAHGVYQNEDINFVLLKKIKQAVAKPFVLHGGSGIAGEKIKRAIKMGVNIINIGSDIKIAFCQTLINACAKNKKETDPRNLLKPTIEAIAKVVGAKMKLFGSANKVSPENLSDWKN</sequence>
<dbReference type="PANTHER" id="PTHR30304:SF0">
    <property type="entry name" value="D-TAGATOSE-1,6-BISPHOSPHATE ALDOLASE SUBUNIT GATY-RELATED"/>
    <property type="match status" value="1"/>
</dbReference>
<dbReference type="Gene3D" id="3.20.20.70">
    <property type="entry name" value="Aldolase class I"/>
    <property type="match status" value="1"/>
</dbReference>
<feature type="binding site" evidence="2">
    <location>
        <position position="103"/>
    </location>
    <ligand>
        <name>Zn(2+)</name>
        <dbReference type="ChEBI" id="CHEBI:29105"/>
        <label>2</label>
    </ligand>
</feature>
<dbReference type="CDD" id="cd00947">
    <property type="entry name" value="TBP_aldolase_IIB"/>
    <property type="match status" value="1"/>
</dbReference>
<reference evidence="4" key="1">
    <citation type="submission" date="2017-09" db="EMBL/GenBank/DDBJ databases">
        <title>Depth-based differentiation of microbial function through sediment-hosted aquifers and enrichment of novel symbionts in the deep terrestrial subsurface.</title>
        <authorList>
            <person name="Probst A.J."/>
            <person name="Ladd B."/>
            <person name="Jarett J.K."/>
            <person name="Geller-Mcgrath D.E."/>
            <person name="Sieber C.M.K."/>
            <person name="Emerson J.B."/>
            <person name="Anantharaman K."/>
            <person name="Thomas B.C."/>
            <person name="Malmstrom R."/>
            <person name="Stieglmeier M."/>
            <person name="Klingl A."/>
            <person name="Woyke T."/>
            <person name="Ryan C.M."/>
            <person name="Banfield J.F."/>
        </authorList>
    </citation>
    <scope>NUCLEOTIDE SEQUENCE [LARGE SCALE GENOMIC DNA]</scope>
</reference>
<dbReference type="PIRSF" id="PIRSF001359">
    <property type="entry name" value="F_bP_aldolase_II"/>
    <property type="match status" value="1"/>
</dbReference>
<dbReference type="EMBL" id="PFUO01000042">
    <property type="protein sequence ID" value="PJB17476.1"/>
    <property type="molecule type" value="Genomic_DNA"/>
</dbReference>